<comment type="caution">
    <text evidence="2">The sequence shown here is derived from an EMBL/GenBank/DDBJ whole genome shotgun (WGS) entry which is preliminary data.</text>
</comment>
<evidence type="ECO:0000313" key="2">
    <source>
        <dbReference type="EMBL" id="KAF3423999.1"/>
    </source>
</evidence>
<sequence length="72" mass="8211">MDNNELRIEDETQNSHSRQPSPKLTVPATPEDTPSLPETPISEDIPRNILLQKDSSSEGEVDPETLYFRKYL</sequence>
<feature type="region of interest" description="Disordered" evidence="1">
    <location>
        <begin position="1"/>
        <end position="72"/>
    </location>
</feature>
<evidence type="ECO:0000313" key="3">
    <source>
        <dbReference type="Proteomes" id="UP000655588"/>
    </source>
</evidence>
<dbReference type="Proteomes" id="UP000655588">
    <property type="component" value="Unassembled WGS sequence"/>
</dbReference>
<dbReference type="EMBL" id="WNWW01000513">
    <property type="protein sequence ID" value="KAF3423999.1"/>
    <property type="molecule type" value="Genomic_DNA"/>
</dbReference>
<name>A0A833RHL9_9HYME</name>
<gene>
    <name evidence="2" type="ORF">E2986_00995</name>
</gene>
<keyword evidence="3" id="KW-1185">Reference proteome</keyword>
<proteinExistence type="predicted"/>
<organism evidence="2 3">
    <name type="scientific">Frieseomelitta varia</name>
    <dbReference type="NCBI Taxonomy" id="561572"/>
    <lineage>
        <taxon>Eukaryota</taxon>
        <taxon>Metazoa</taxon>
        <taxon>Ecdysozoa</taxon>
        <taxon>Arthropoda</taxon>
        <taxon>Hexapoda</taxon>
        <taxon>Insecta</taxon>
        <taxon>Pterygota</taxon>
        <taxon>Neoptera</taxon>
        <taxon>Endopterygota</taxon>
        <taxon>Hymenoptera</taxon>
        <taxon>Apocrita</taxon>
        <taxon>Aculeata</taxon>
        <taxon>Apoidea</taxon>
        <taxon>Anthophila</taxon>
        <taxon>Apidae</taxon>
        <taxon>Frieseomelitta</taxon>
    </lineage>
</organism>
<reference evidence="2" key="1">
    <citation type="submission" date="2019-11" db="EMBL/GenBank/DDBJ databases">
        <title>The nuclear and mitochondrial genomes of Frieseomelitta varia - a highly eusocial stingless bee (Meliponini) with a permanently sterile worker caste.</title>
        <authorList>
            <person name="Freitas F.C.P."/>
            <person name="Lourenco A.P."/>
            <person name="Nunes F.M.F."/>
            <person name="Paschoal A.R."/>
            <person name="Abreu F.C.P."/>
            <person name="Barbin F.O."/>
            <person name="Bataglia L."/>
            <person name="Cardoso-Junior C.A.M."/>
            <person name="Cervoni M.S."/>
            <person name="Silva S.R."/>
            <person name="Dalarmi F."/>
            <person name="Del Lama M.A."/>
            <person name="Depintor T.S."/>
            <person name="Ferreira K.M."/>
            <person name="Goria P.S."/>
            <person name="Jaskot M.C."/>
            <person name="Lago D.C."/>
            <person name="Luna-Lucena D."/>
            <person name="Moda L.M."/>
            <person name="Nascimento L."/>
            <person name="Pedrino M."/>
            <person name="Rabico F.O."/>
            <person name="Sanches F.C."/>
            <person name="Santos D.E."/>
            <person name="Santos C.G."/>
            <person name="Vieira J."/>
            <person name="Lopes T.F."/>
            <person name="Barchuk A.R."/>
            <person name="Hartfelder K."/>
            <person name="Simoes Z.L.P."/>
            <person name="Bitondi M.M.G."/>
            <person name="Pinheiro D.G."/>
        </authorList>
    </citation>
    <scope>NUCLEOTIDE SEQUENCE</scope>
    <source>
        <strain evidence="2">USP_RPSP 00005682</strain>
        <tissue evidence="2">Whole individual</tissue>
    </source>
</reference>
<evidence type="ECO:0000256" key="1">
    <source>
        <dbReference type="SAM" id="MobiDB-lite"/>
    </source>
</evidence>
<protein>
    <submittedName>
        <fullName evidence="2">Uncharacterized protein</fullName>
    </submittedName>
</protein>
<feature type="compositionally biased region" description="Basic and acidic residues" evidence="1">
    <location>
        <begin position="1"/>
        <end position="10"/>
    </location>
</feature>
<dbReference type="AlphaFoldDB" id="A0A833RHL9"/>
<accession>A0A833RHL9</accession>